<dbReference type="InterPro" id="IPR010071">
    <property type="entry name" value="AA_adenyl_dom"/>
</dbReference>
<dbReference type="Proteomes" id="UP000663845">
    <property type="component" value="Unassembled WGS sequence"/>
</dbReference>
<dbReference type="NCBIfam" id="NF003417">
    <property type="entry name" value="PRK04813.1"/>
    <property type="match status" value="4"/>
</dbReference>
<dbReference type="InterPro" id="IPR036179">
    <property type="entry name" value="Ig-like_dom_sf"/>
</dbReference>
<evidence type="ECO:0000256" key="2">
    <source>
        <dbReference type="ARBA" id="ARBA00022553"/>
    </source>
</evidence>
<dbReference type="InterPro" id="IPR042099">
    <property type="entry name" value="ANL_N_sf"/>
</dbReference>
<dbReference type="Pfam" id="PF00550">
    <property type="entry name" value="PP-binding"/>
    <property type="match status" value="2"/>
</dbReference>
<evidence type="ECO:0000259" key="6">
    <source>
        <dbReference type="PROSITE" id="PS50835"/>
    </source>
</evidence>
<dbReference type="InterPro" id="IPR003599">
    <property type="entry name" value="Ig_sub"/>
</dbReference>
<dbReference type="NCBIfam" id="TIGR01733">
    <property type="entry name" value="AA-adenyl-dom"/>
    <property type="match status" value="1"/>
</dbReference>
<dbReference type="Pfam" id="PF07686">
    <property type="entry name" value="V-set"/>
    <property type="match status" value="1"/>
</dbReference>
<dbReference type="EMBL" id="CAJNOG010000416">
    <property type="protein sequence ID" value="CAF1230155.1"/>
    <property type="molecule type" value="Genomic_DNA"/>
</dbReference>
<dbReference type="Pfam" id="PF00668">
    <property type="entry name" value="Condensation"/>
    <property type="match status" value="7"/>
</dbReference>
<dbReference type="Pfam" id="PF13193">
    <property type="entry name" value="AMP-binding_C"/>
    <property type="match status" value="3"/>
</dbReference>
<dbReference type="InterPro" id="IPR007110">
    <property type="entry name" value="Ig-like_dom"/>
</dbReference>
<dbReference type="Gene3D" id="3.30.300.30">
    <property type="match status" value="4"/>
</dbReference>
<feature type="transmembrane region" description="Helical" evidence="4">
    <location>
        <begin position="5371"/>
        <end position="5392"/>
    </location>
</feature>
<accession>A0A814YIY1</accession>
<reference evidence="7" key="1">
    <citation type="submission" date="2021-02" db="EMBL/GenBank/DDBJ databases">
        <authorList>
            <person name="Nowell W R."/>
        </authorList>
    </citation>
    <scope>NUCLEOTIDE SEQUENCE</scope>
</reference>
<dbReference type="InterPro" id="IPR036736">
    <property type="entry name" value="ACP-like_sf"/>
</dbReference>
<dbReference type="InterPro" id="IPR011004">
    <property type="entry name" value="Trimer_LpxA-like_sf"/>
</dbReference>
<dbReference type="Gene3D" id="1.10.1200.10">
    <property type="entry name" value="ACP-like"/>
    <property type="match status" value="4"/>
</dbReference>
<keyword evidence="2" id="KW-0597">Phosphoprotein</keyword>
<dbReference type="PROSITE" id="PS00455">
    <property type="entry name" value="AMP_BINDING"/>
    <property type="match status" value="3"/>
</dbReference>
<dbReference type="Gene3D" id="2.160.10.10">
    <property type="entry name" value="Hexapeptide repeat proteins"/>
    <property type="match status" value="1"/>
</dbReference>
<feature type="transmembrane region" description="Helical" evidence="4">
    <location>
        <begin position="5183"/>
        <end position="5203"/>
    </location>
</feature>
<keyword evidence="4" id="KW-0472">Membrane</keyword>
<keyword evidence="1" id="KW-0596">Phosphopantetheine</keyword>
<evidence type="ECO:0000256" key="1">
    <source>
        <dbReference type="ARBA" id="ARBA00022450"/>
    </source>
</evidence>
<dbReference type="PROSITE" id="PS50835">
    <property type="entry name" value="IG_LIKE"/>
    <property type="match status" value="2"/>
</dbReference>
<dbReference type="FunFam" id="3.30.300.30:FF:000015">
    <property type="entry name" value="Nonribosomal peptide synthase SidD"/>
    <property type="match status" value="2"/>
</dbReference>
<dbReference type="SUPFAM" id="SSF51161">
    <property type="entry name" value="Trimeric LpxA-like enzymes"/>
    <property type="match status" value="1"/>
</dbReference>
<feature type="domain" description="Carrier" evidence="5">
    <location>
        <begin position="5055"/>
        <end position="5130"/>
    </location>
</feature>
<dbReference type="InterPro" id="IPR025110">
    <property type="entry name" value="AMP-bd_C"/>
</dbReference>
<dbReference type="PROSITE" id="PS50075">
    <property type="entry name" value="CARRIER"/>
    <property type="match status" value="4"/>
</dbReference>
<sequence>MNCIVWNLYGPAEATIDCTVHCINITSTIQSIPIGKPLSNYRCMIINQHLQSSVIGQEGELLVGGVGVFAGYLGRGDLTAKALIEIDGQLFYRTGDLVTMDNNGLLHYQGRKDHQIKLHGQRIELGEIERCLLNITSISACVVIKWNDNYLVAYVQSSHTNEEQLRQHCQSHLPPHMIPSFFIILDKLPLNQNGKIDRKLLPPPHFSSTHLTNSIELLLPTNDIEVSIHHIWCEILKQKQISTDTNIFTIGGYSLLIMQLYHRYKIEFHLETNTLSISNLFQHSTIIHHAQLIQQSINTIHTQDDYSWSSLYLTQARASFAQERIYLDEQIRFSSNKTTNNIYVIPLLYRILSMNDHVSITRLHHAFQSVISKHNILRTALYIDDTNGRIIQHCLDASIILNDDMKSYGLTIINLHNDDHCHMNEAIEKVLNQADLFDLSKGRVIRCHILRRCHQSQDSISYENDDLLSENDHILISIHHAMFDGASTSIFNRDLSLAYQSDGSLPVDENTLNYIDYSVYEHIMDMSLSREFWNSQLQRYNIECSLSLPVDRQRSSTNEQRSGLACIAEIIFDNELCTSFLNYASSHHLTLFQLGLSIFYVFLFKLTHGESDLCLSSINANRYRSELVNMIGMFVSTLPYCLAIDSHWSFDELVQHVQEKCLLILEHSHYPLQHILGDNRLNQSSVSFLETMFDFISVSKDMGCLSLNDTNLEKVSLEQSAEVSKFDFSLTFEHNSLSDNKRLSCRFVCSHDLFEKSTISKIAQRFEYMLEQLFQTKSSNIPVVDTSLWIRKLSLILPEEAEEMELMVFHRLKDVVNEAPASLVQALLWHKESIHFTPHISKVPIYNMPFVYSLYSNHTLLARHLRHALQLIVTKHESLRKSLIFLTENNQLMQQIIDSSQNSNTLFTFIESTYTTQEQLSDVMREEKYNPQLFNLAQGLVFRCHIVYYKEISSSHLLSDKDLLIFNFHHALFDFPSMNIFLHDLNQAYTTGQLLYDDNTNLRYLDYAVIEQQMSMTGASMFWLDTLHDCKLDQPLSLPYDRYRLSNEHRTGRGTSVSFDFGLDLSHHFLIHASSNNISLEHLTFAVYFIFLFKLSNGQTDLCTAMNINNNRYRDELKSIIGLFENVVPLRCQLDPHWYFHQLLEYIQEITTNSIKYSYFPLQRILNQHPHPHISKHAFLDISLEFISYNSNNAMMIGDSQLVPTSFPFNTNEDDILSVSDFSLSIYHNLKMNQLSCTINASLDLFNRDTVEKMSQQFHFILNQLSSSIIDNQISKPIYEVSLILSNEQYLMQSMNNTQISFPTPVTCIHHEFVYQVMKHPQKLAVELDEQSLTYCELLHYVQVLSLTLLNEYHVSSGEVVCQCVERSLSMVIGIMGIEMAGAVYCPLSPRDPQHRLYTLIQQTQSRVILVHDLTKFKFNHDIVLLHIDLVLTDTKPDGIIRFDELSNGLIVPDTVAYIIFTSGSTGTPKAAQVWHQNFIQLMHSLVRGNVLNENDIIMQIARCSFDLHIQDIIGTLIAGASLVMPHHGGTTDFDYLADVIKMKNVTCLTTVPTILQHLFSFLQKSNQFTAVKSLRTLCSGGEICSLNLVNLLSSSVPFSCTLWNLYGPAEATIVSAFHRVHVKTDRLTIPIGKPLPHYICLFLNNFWQHVMIQEEGELFVGGVGVFAGYLGRDDLTAKALVEIGGQLFYRTGDLVRMDNNGLLYYQGRKDHQIKLHGQRIELGEIERCLLNMASTSACVVMKWNDDYLVAYVQSSHINEKQLRQHCQSHLPPHMIPSIFIVLDKLPLNQNGKIDRKLLPPPHFSSTNLTNSIELLLPTNDIEVSIHHIWCELLKQNQISTDTNIFTIGGHSLLMMQLFHRYKIEFHLEQKQSSSSISNLFQQPTIIHHAQLIQQSISTIHTLDNSPWSSLHTILARASFAQERIYLDEQIRFSSKKTIISNMYVIPLLYRISSMNDHVSITRLYHAFQSVITKHNILRTALYIDDTNGDIIQHCLDTNIILNDDFKSHGFTIINLNTDDYRHMNEIIEGILNQADLFDLSKGHVINCHILRRDQSNDLFTQNNDLLTKDDLILFTIHHSCFDGASTSVFLRELSLAYQSDDSLSVHDNSLNYIDYSVHEHIMDMSLSREFWHYQLERYNIECSLSLPVDRQRSSTNQQRSGLASIAEITFDNEICTSFLNYASSHHLTLFQLGLSVFYVFLFRLTHGESDLCISSVNANRYRSELVNMVGMFVSTLPYRVELDCHWSFDEVVKYVQEKCLSILEHSHYPLQHILIVKYVQEKCLSILEHSHYPLQHILSDLHLTQSNVSFLETMFDFITIVEDNSGLRLDGVNLEEVSLKESYEMAKFDFSLNFIYNSSSDDNQLSGSFICPSDLFEKSTISQIAQRLEYVLEQLFSRESSNTSMVNKSSPINKVSLILPKESEEMELVVFHRLKNIPSEAPASFAQGLLWHNKSIHFNPHTSQVPIYNQPFAYSLYSYHTLSVQHLRHVLQIIVTKHESLRTSLIFHTESNRLMQQIIDFSQNNNTLFTFIESTYETQEQLNSILYDEKYNPHLFDLTQGLVFRCHLVYYKQISSNHLLSHKDILIFNFHRALFDFSSMNIFLHDLNQAYATRQLPLNDDNTTLRYLDYAVTEQQMSMTGATMFWLDVLHGCKLGQPLSLPFDRYRLSNVPRTGRGTSLSFEFGQDLSHYFLTHASSNNISLENLTFTIYFIFLFKLTNGEKDLCIAMNINNNRYRDELKSIIGLFENVIPLRCQLDPHWYFHQLLKHVREITSNSMKYSYCPLQHILNQHPHISKHAFLETSLEFISYKNSNTVMIGDSQLVPGSFSFNINEDKILSVSDFSLTFHDDININQLSCTINASLDLFNIETTDKISQRFYSILKQLFTSVDDEMNKSSYETSLTLPDERYLMQSMNNTQISFSSVTCIHHEFVYQVMKHPQKLAAELDEQSLAYNELLFYVQQLALQILNKYNIKSGDIICQCMERSLSMIIGLLSIEILGGVYCPLSPENPEQRLQNLVEETQARFILVHSLTNRIFKNNLITYDIDTILSINDKITNDDLYELSNTSITPDNISYIVFTSGSTGIPKAVQVRHRNLTAYMQSLVEMTAFKKSDNVIQMASCSFDNHFQDIFVTLMIGAGLIMLHPHGNKDLTYFVHQVMDKEVTVLDAVPSYLDTICQHLEIQNANECLKKLRTLCSGGDVLTNQIMSRLKKYVSLPSSSSSSSSDGCQLWNMYGQAEATITTTYFQIGFDFDCDKRVMSIGKPLPNYHCAIMDDYFQFAALNQEGELFVGGACVFAGYFGRDDLTAKILVEIDNKIFYRSGDVVQYDQQGFLYFKGRKDHQVKLRGQRIELAEIEKCLISTSSLVSACTVIKWNDNHLVAYVQSSNISEQELREHCQFHLPSYMIPSLFVILDKLPLNANGKIDRKLLPPPKFSSMHLTNSIELLLPTNDIEVSIHHIWCDIFKQNQISIDTNIFTIGGHSLLIMQLFHRYKTEFHLAANTLSISNLFQHPTIIHHAQLIQQSINSIHTLNDYPWSSLHLVKARASFAQERIYLDEQIRFSSKKTIISNMYVIPLVYRVSSMNDHISISRLQHAFQSVIKKHQILRTTLYLDTNGTIIQHCSDANVIINDKNLYRFLTINLPDEEHEKNEIVKKILNQTDLFDLSIGHVINCHILRQHQSSHSFTHNNDDLLTKDDLILFTIHHACFDGASTSIFTRDLSLAYQSNELLPIDDNSLQYIDYSIHEHIIHIKLSQEFWLLELKDYNLTLQLSLPIDRQRSSTDQRSGLASTVQITFDDEICTSFLNYASSHHLTLFQLGLSVFYVFLFRLTHGEADLCIGSINANRYRSELVNMVGMFVSTLPYRVELDCHWSFDEVVEYVREKCLSILEHSHYPLQQILSDLHVTQSNVSFLETMFDFITISEDVSGLCFNGVNLQEVSLNQSYEMAKFDFSLTFEYNSSADDNHLSCSFICSHDIFDGTTVTNIGRRFQYVLEQLFSSKSSTNCMDLYCTSISKVDLTLPEEVEERQAIMFHRLGNISNEAPASFTQWRIWSQNQRDADTDQSSLTPHNMPFFYRLYTADILSVKQLRHALQLIVTKHESLHTSLIYDSNKNILMQRVLTQQDINHGMVIIAESTYEKDDQLNAIIENEKYNPQLFDLTQGLVLRCHIVYYKQISSNHLLSDKDLIIFNFHHVLFDCSSMNIFLSDLNQAYTTDQLIYDNNTLLRYLDYAVIEQQMVMTGASMFWLDALHDCKLDQPLSLPYDRYRLANEHQTCYATSISFDFGQDLSHDFLIHASSNNISLEHLTFAIYFVFLFKLTNGQTDLCLAMNISNNRYRDELKSIIGLFENVIPLRCQLDPQWCFHQLLEHVQEITTNSMKYSYFPLQRILNQHPHVSKHAFLDTSLEFVSYKSDNDNNGVMIGDSQLVSASFIFNISADEILSASDFFLSLHPNIDINQLSCTIKTSLDLFNRDTVEEISQRFHSILHQLSESFIDSQINKPIYEVSLTLPNEQYLMQSMNNTQISFSSLPFTCIHHEFVYQVMKHPQKLAVELDEQSLSYCELLYYVQVLSLALVNEYHVVPGEIICQCVERSLSMIIGLVSIEIIGGVYCPLSPENPEQRLASLVEQTQARLTLVHSLTNQIFQNNSITYDIDTIINCTDKITNDDLYRLSNIPITPDNISYIVFTSGSTGIPKAVQVRHRNLTAYMQSLGEQTAFKKSDNVIQMASCSFDNHFQDIFVTLMIGAGLIMLHPHGNKDLTYFIHQLMGKDVTVLEAVPSYLDTICQHLEIQNTNECLKKLRTLSSGGDVLTNQIMARLKKYASVPSSPSSSDGCRLWNTYGQAEATITTTYFQIGFDFDCDKQVMSIGKPLPYFYCAIMDEYFQLVAVNQEGELFVGGACVFAGYFGRDDLTAKVLVEINNNIFYRSGDVVRYDHQGFLYFKGRKDHQVKLRGQRIELAEIEKCLMNASLLVSACTVIKWNEQHIVAYVQCTDINEKELHEHCQSYLPLHMIPSIFIILDKLPLNQNGKIDRKLLPLPEFSSATDNHDDNLPQNTLEQQLQDIFSQAFHIESPHVEVPFGQLGGTSLGAIIALTLIRQQICNKVDIGLLFTNPSIRQLAQAIEPLLVFEELQETPSIVNGIDKTDASLTPSFVIESLGIALLVSQWLYPIMIIYQWCPFLFPILPICHLLFYVICSHLLSPGNIKGGDVFSWCYYRWWFLDRLWNNNTFWLQHILGTPLYNYYLRLCGARINLNAHIYTISIDAPWLLDIGDGTWIADKTTLNSLYYNDNNTFTLHSIKIGCYCSISARSILYEEVDMQDNIIVQPMSSVTGFIASRTIIDGEEHKSVSPDISAIYNNRSLSIWHKIYQVIVLVSLICIHCTLLVIVHKVYSVEQISLPISIAFCWTLWSIIACFVTLFLLKFVVGSCAAGETYPIASWSYLHKVWLRQLIVSSFHHAWLLPTGYDYLYPFILRWLADWRSSLKRVTAEYGSDLSLSCTFQNKDSDEIIVQWLYQNSTDTNHRRSKSHWKPLFLNTQSLIPRETRYSIQQKIQKINRTFIAYSTILTLTKVTDSDEGLYMCKSLLPKTIQMTYQVQVIQSLDINPKQLIIPSDEMGKYSIQLSCILKDNHTNRRHHDIFWWHNNKRLGSRTNRFARIIKNFTQHSVTSTLFYTGDSSFITGNYVCESEPLRRHISVKLQTNISSS</sequence>
<name>A0A814YIY1_9BILA</name>
<dbReference type="Gene3D" id="2.60.40.10">
    <property type="entry name" value="Immunoglobulins"/>
    <property type="match status" value="1"/>
</dbReference>
<proteinExistence type="predicted"/>
<keyword evidence="4" id="KW-0812">Transmembrane</keyword>
<dbReference type="InterPro" id="IPR045851">
    <property type="entry name" value="AMP-bd_C_sf"/>
</dbReference>
<evidence type="ECO:0000259" key="5">
    <source>
        <dbReference type="PROSITE" id="PS50075"/>
    </source>
</evidence>
<dbReference type="SUPFAM" id="SSF56801">
    <property type="entry name" value="Acetyl-CoA synthetase-like"/>
    <property type="match status" value="4"/>
</dbReference>
<dbReference type="InterPro" id="IPR020845">
    <property type="entry name" value="AMP-binding_CS"/>
</dbReference>
<dbReference type="GO" id="GO:0031177">
    <property type="term" value="F:phosphopantetheine binding"/>
    <property type="evidence" value="ECO:0007669"/>
    <property type="project" value="TreeGrafter"/>
</dbReference>
<protein>
    <submittedName>
        <fullName evidence="7">Uncharacterized protein</fullName>
    </submittedName>
</protein>
<evidence type="ECO:0000256" key="4">
    <source>
        <dbReference type="SAM" id="Phobius"/>
    </source>
</evidence>
<dbReference type="PANTHER" id="PTHR45527:SF1">
    <property type="entry name" value="FATTY ACID SYNTHASE"/>
    <property type="match status" value="1"/>
</dbReference>
<dbReference type="InterPro" id="IPR013106">
    <property type="entry name" value="Ig_V-set"/>
</dbReference>
<dbReference type="InterPro" id="IPR009081">
    <property type="entry name" value="PP-bd_ACP"/>
</dbReference>
<dbReference type="SUPFAM" id="SSF52777">
    <property type="entry name" value="CoA-dependent acyltransferases"/>
    <property type="match status" value="13"/>
</dbReference>
<dbReference type="CDD" id="cd05930">
    <property type="entry name" value="A_NRPS"/>
    <property type="match status" value="3"/>
</dbReference>
<dbReference type="SMART" id="SM00409">
    <property type="entry name" value="IG"/>
    <property type="match status" value="1"/>
</dbReference>
<dbReference type="Gene3D" id="3.30.559.10">
    <property type="entry name" value="Chloramphenicol acetyltransferase-like domain"/>
    <property type="match status" value="6"/>
</dbReference>
<gene>
    <name evidence="7" type="ORF">JYZ213_LOCUS28496</name>
</gene>
<dbReference type="Pfam" id="PF00501">
    <property type="entry name" value="AMP-binding"/>
    <property type="match status" value="4"/>
</dbReference>
<feature type="domain" description="Carrier" evidence="5">
    <location>
        <begin position="3450"/>
        <end position="3528"/>
    </location>
</feature>
<feature type="domain" description="Ig-like" evidence="6">
    <location>
        <begin position="5474"/>
        <end position="5596"/>
    </location>
</feature>
<keyword evidence="4" id="KW-1133">Transmembrane helix</keyword>
<dbReference type="InterPro" id="IPR000873">
    <property type="entry name" value="AMP-dep_synth/lig_dom"/>
</dbReference>
<organism evidence="7 8">
    <name type="scientific">Adineta steineri</name>
    <dbReference type="NCBI Taxonomy" id="433720"/>
    <lineage>
        <taxon>Eukaryota</taxon>
        <taxon>Metazoa</taxon>
        <taxon>Spiralia</taxon>
        <taxon>Gnathifera</taxon>
        <taxon>Rotifera</taxon>
        <taxon>Eurotatoria</taxon>
        <taxon>Bdelloidea</taxon>
        <taxon>Adinetida</taxon>
        <taxon>Adinetidae</taxon>
        <taxon>Adineta</taxon>
    </lineage>
</organism>
<dbReference type="InterPro" id="IPR023213">
    <property type="entry name" value="CAT-like_dom_sf"/>
</dbReference>
<dbReference type="InterPro" id="IPR013783">
    <property type="entry name" value="Ig-like_fold"/>
</dbReference>
<dbReference type="PANTHER" id="PTHR45527">
    <property type="entry name" value="NONRIBOSOMAL PEPTIDE SYNTHETASE"/>
    <property type="match status" value="1"/>
</dbReference>
<evidence type="ECO:0000313" key="8">
    <source>
        <dbReference type="Proteomes" id="UP000663845"/>
    </source>
</evidence>
<dbReference type="GO" id="GO:0016874">
    <property type="term" value="F:ligase activity"/>
    <property type="evidence" value="ECO:0007669"/>
    <property type="project" value="UniProtKB-KW"/>
</dbReference>
<dbReference type="Gene3D" id="3.30.559.30">
    <property type="entry name" value="Nonribosomal peptide synthetase, condensation domain"/>
    <property type="match status" value="7"/>
</dbReference>
<feature type="domain" description="Ig-like" evidence="6">
    <location>
        <begin position="5609"/>
        <end position="5699"/>
    </location>
</feature>
<evidence type="ECO:0000256" key="3">
    <source>
        <dbReference type="ARBA" id="ARBA00022598"/>
    </source>
</evidence>
<dbReference type="SUPFAM" id="SSF48726">
    <property type="entry name" value="Immunoglobulin"/>
    <property type="match status" value="1"/>
</dbReference>
<keyword evidence="3" id="KW-0436">Ligase</keyword>
<feature type="transmembrane region" description="Helical" evidence="4">
    <location>
        <begin position="5404"/>
        <end position="5425"/>
    </location>
</feature>
<evidence type="ECO:0000313" key="7">
    <source>
        <dbReference type="EMBL" id="CAF1230155.1"/>
    </source>
</evidence>
<dbReference type="GO" id="GO:0043041">
    <property type="term" value="P:amino acid activation for nonribosomal peptide biosynthetic process"/>
    <property type="evidence" value="ECO:0007669"/>
    <property type="project" value="TreeGrafter"/>
</dbReference>
<dbReference type="GO" id="GO:0044550">
    <property type="term" value="P:secondary metabolite biosynthetic process"/>
    <property type="evidence" value="ECO:0007669"/>
    <property type="project" value="TreeGrafter"/>
</dbReference>
<dbReference type="GO" id="GO:0005737">
    <property type="term" value="C:cytoplasm"/>
    <property type="evidence" value="ECO:0007669"/>
    <property type="project" value="TreeGrafter"/>
</dbReference>
<dbReference type="Gene3D" id="3.40.50.12780">
    <property type="entry name" value="N-terminal domain of ligase-like"/>
    <property type="match status" value="4"/>
</dbReference>
<feature type="domain" description="Carrier" evidence="5">
    <location>
        <begin position="1817"/>
        <end position="1897"/>
    </location>
</feature>
<dbReference type="SUPFAM" id="SSF47336">
    <property type="entry name" value="ACP-like"/>
    <property type="match status" value="4"/>
</dbReference>
<feature type="domain" description="Carrier" evidence="5">
    <location>
        <begin position="219"/>
        <end position="297"/>
    </location>
</feature>
<comment type="caution">
    <text evidence="7">The sequence shown here is derived from an EMBL/GenBank/DDBJ whole genome shotgun (WGS) entry which is preliminary data.</text>
</comment>
<dbReference type="InterPro" id="IPR001242">
    <property type="entry name" value="Condensation_dom"/>
</dbReference>